<keyword evidence="6 13" id="KW-1003">Cell membrane</keyword>
<dbReference type="InterPro" id="IPR001295">
    <property type="entry name" value="Dihydroorotate_DH_CS"/>
</dbReference>
<dbReference type="Pfam" id="PF01180">
    <property type="entry name" value="DHO_dh"/>
    <property type="match status" value="1"/>
</dbReference>
<sequence length="348" mass="37365">MPGLYSLLRPLVFCLDPEQAHTLTLNGLDLAHKLRLIRAPAPRSHSGVKVMGLDFPAVVGLAAGLDKNGDHIDALAALGFGFIEVGTVTPRPQPGNPRPRMFRIPQAEAIINRMGFNNLGVDHLVQRVKQARFDGIIGINIGKNFDTPIEKAVDDYVLGLQKVYVHADYVTVNISSPNTANLRELQNKDQLGGLLSALKQEQQRLQRHHDKYVPLVLKIAPDVDDAGLKVIAETLIAYGIDGVIATNTTLSRQGVEGLPHGDEQGGLSGAPLTQASTQVVKTLYRLLGDKLPIIAAGGILSAEDAQAKLDAGARLVQVYSGLIYRGPHLVRDIIESCHIGLALDAAGQ</sequence>
<evidence type="ECO:0000256" key="5">
    <source>
        <dbReference type="ARBA" id="ARBA00011245"/>
    </source>
</evidence>
<dbReference type="PROSITE" id="PS00912">
    <property type="entry name" value="DHODEHASE_2"/>
    <property type="match status" value="1"/>
</dbReference>
<dbReference type="PROSITE" id="PS00911">
    <property type="entry name" value="DHODEHASE_1"/>
    <property type="match status" value="1"/>
</dbReference>
<dbReference type="InterPro" id="IPR012135">
    <property type="entry name" value="Dihydroorotate_DH_1_2"/>
</dbReference>
<feature type="binding site" evidence="13">
    <location>
        <position position="218"/>
    </location>
    <ligand>
        <name>FMN</name>
        <dbReference type="ChEBI" id="CHEBI:58210"/>
    </ligand>
</feature>
<keyword evidence="11 13" id="KW-0472">Membrane</keyword>
<dbReference type="InterPro" id="IPR050074">
    <property type="entry name" value="DHO_dehydrogenase"/>
</dbReference>
<dbReference type="GO" id="GO:0005737">
    <property type="term" value="C:cytoplasm"/>
    <property type="evidence" value="ECO:0007669"/>
    <property type="project" value="InterPro"/>
</dbReference>
<evidence type="ECO:0000256" key="1">
    <source>
        <dbReference type="ARBA" id="ARBA00003125"/>
    </source>
</evidence>
<dbReference type="NCBIfam" id="NF003644">
    <property type="entry name" value="PRK05286.1-1"/>
    <property type="match status" value="1"/>
</dbReference>
<evidence type="ECO:0000313" key="16">
    <source>
        <dbReference type="Proteomes" id="UP000055136"/>
    </source>
</evidence>
<feature type="binding site" evidence="13">
    <location>
        <position position="67"/>
    </location>
    <ligand>
        <name>substrate</name>
    </ligand>
</feature>
<evidence type="ECO:0000256" key="4">
    <source>
        <dbReference type="ARBA" id="ARBA00005359"/>
    </source>
</evidence>
<evidence type="ECO:0000259" key="14">
    <source>
        <dbReference type="Pfam" id="PF01180"/>
    </source>
</evidence>
<dbReference type="GO" id="GO:0006207">
    <property type="term" value="P:'de novo' pyrimidine nucleobase biosynthetic process"/>
    <property type="evidence" value="ECO:0007669"/>
    <property type="project" value="UniProtKB-UniRule"/>
</dbReference>
<feature type="active site" description="Nucleophile" evidence="13">
    <location>
        <position position="176"/>
    </location>
</feature>
<proteinExistence type="inferred from homology"/>
<dbReference type="GO" id="GO:0044205">
    <property type="term" value="P:'de novo' UMP biosynthetic process"/>
    <property type="evidence" value="ECO:0007669"/>
    <property type="project" value="UniProtKB-UniRule"/>
</dbReference>
<feature type="binding site" evidence="13">
    <location>
        <begin position="63"/>
        <end position="67"/>
    </location>
    <ligand>
        <name>FMN</name>
        <dbReference type="ChEBI" id="CHEBI:58210"/>
    </ligand>
</feature>
<dbReference type="FunFam" id="3.20.20.70:FF:000028">
    <property type="entry name" value="Dihydroorotate dehydrogenase (quinone)"/>
    <property type="match status" value="1"/>
</dbReference>
<protein>
    <recommendedName>
        <fullName evidence="13">Dihydroorotate dehydrogenase (quinone)</fullName>
        <ecNumber evidence="13">1.3.5.2</ecNumber>
    </recommendedName>
    <alternativeName>
        <fullName evidence="13">DHOdehase</fullName>
        <shortName evidence="13">DHOD</shortName>
        <shortName evidence="13">DHODase</shortName>
    </alternativeName>
    <alternativeName>
        <fullName evidence="13">Dihydroorotate oxidase</fullName>
    </alternativeName>
</protein>
<comment type="subcellular location">
    <subcellularLocation>
        <location evidence="2 13">Cell membrane</location>
        <topology evidence="2 13">Peripheral membrane protein</topology>
    </subcellularLocation>
</comment>
<comment type="pathway">
    <text evidence="3 13">Pyrimidine metabolism; UMP biosynthesis via de novo pathway; orotate from (S)-dihydroorotate (quinone route): step 1/1.</text>
</comment>
<dbReference type="InterPro" id="IPR005720">
    <property type="entry name" value="Dihydroorotate_DH_cat"/>
</dbReference>
<dbReference type="EC" id="1.3.5.2" evidence="13"/>
<dbReference type="STRING" id="1748243.Tel_09545"/>
<dbReference type="HAMAP" id="MF_00225">
    <property type="entry name" value="DHO_dh_type2"/>
    <property type="match status" value="1"/>
</dbReference>
<dbReference type="InterPro" id="IPR005719">
    <property type="entry name" value="Dihydroorotate_DH_2"/>
</dbReference>
<evidence type="ECO:0000256" key="9">
    <source>
        <dbReference type="ARBA" id="ARBA00022975"/>
    </source>
</evidence>
<evidence type="ECO:0000256" key="2">
    <source>
        <dbReference type="ARBA" id="ARBA00004202"/>
    </source>
</evidence>
<comment type="similarity">
    <text evidence="4 13">Belongs to the dihydroorotate dehydrogenase family. Type 2 subfamily.</text>
</comment>
<dbReference type="NCBIfam" id="TIGR01036">
    <property type="entry name" value="pyrD_sub2"/>
    <property type="match status" value="1"/>
</dbReference>
<feature type="binding site" evidence="13">
    <location>
        <position position="269"/>
    </location>
    <ligand>
        <name>FMN</name>
        <dbReference type="ChEBI" id="CHEBI:58210"/>
    </ligand>
</feature>
<feature type="domain" description="Dihydroorotate dehydrogenase catalytic" evidence="14">
    <location>
        <begin position="48"/>
        <end position="335"/>
    </location>
</feature>
<organism evidence="15 16">
    <name type="scientific">Candidatus Tenderia electrophaga</name>
    <dbReference type="NCBI Taxonomy" id="1748243"/>
    <lineage>
        <taxon>Bacteria</taxon>
        <taxon>Pseudomonadati</taxon>
        <taxon>Pseudomonadota</taxon>
        <taxon>Gammaproteobacteria</taxon>
        <taxon>Candidatus Tenderiales</taxon>
        <taxon>Candidatus Tenderiaceae</taxon>
        <taxon>Candidatus Tenderia</taxon>
    </lineage>
</organism>
<evidence type="ECO:0000256" key="7">
    <source>
        <dbReference type="ARBA" id="ARBA00022630"/>
    </source>
</evidence>
<dbReference type="PANTHER" id="PTHR48109:SF4">
    <property type="entry name" value="DIHYDROOROTATE DEHYDROGENASE (QUINONE), MITOCHONDRIAL"/>
    <property type="match status" value="1"/>
</dbReference>
<feature type="binding site" evidence="13">
    <location>
        <position position="178"/>
    </location>
    <ligand>
        <name>substrate</name>
    </ligand>
</feature>
<comment type="cofactor">
    <cofactor evidence="13">
        <name>FMN</name>
        <dbReference type="ChEBI" id="CHEBI:58210"/>
    </cofactor>
    <text evidence="13">Binds 1 FMN per subunit.</text>
</comment>
<feature type="binding site" evidence="13">
    <location>
        <position position="140"/>
    </location>
    <ligand>
        <name>FMN</name>
        <dbReference type="ChEBI" id="CHEBI:58210"/>
    </ligand>
</feature>
<dbReference type="GO" id="GO:0005886">
    <property type="term" value="C:plasma membrane"/>
    <property type="evidence" value="ECO:0007669"/>
    <property type="project" value="UniProtKB-SubCell"/>
</dbReference>
<evidence type="ECO:0000256" key="8">
    <source>
        <dbReference type="ARBA" id="ARBA00022643"/>
    </source>
</evidence>
<dbReference type="UniPathway" id="UPA00070">
    <property type="reaction ID" value="UER00946"/>
</dbReference>
<dbReference type="InterPro" id="IPR013785">
    <property type="entry name" value="Aldolase_TIM"/>
</dbReference>
<dbReference type="NCBIfam" id="NF003652">
    <property type="entry name" value="PRK05286.2-5"/>
    <property type="match status" value="1"/>
</dbReference>
<dbReference type="NCBIfam" id="NF003646">
    <property type="entry name" value="PRK05286.1-4"/>
    <property type="match status" value="1"/>
</dbReference>
<name>A0A0S2TDZ8_9GAMM</name>
<feature type="binding site" evidence="13">
    <location>
        <position position="173"/>
    </location>
    <ligand>
        <name>FMN</name>
        <dbReference type="ChEBI" id="CHEBI:58210"/>
    </ligand>
</feature>
<keyword evidence="7 13" id="KW-0285">Flavoprotein</keyword>
<evidence type="ECO:0000256" key="11">
    <source>
        <dbReference type="ARBA" id="ARBA00023136"/>
    </source>
</evidence>
<evidence type="ECO:0000256" key="6">
    <source>
        <dbReference type="ARBA" id="ARBA00022475"/>
    </source>
</evidence>
<reference evidence="15" key="1">
    <citation type="submission" date="2015-10" db="EMBL/GenBank/DDBJ databases">
        <title>Description of Candidatus Tenderia electrophaga gen. nov, sp. nov., an Uncultivated Electroautotroph from a Biocathode Enrichment.</title>
        <authorList>
            <person name="Eddie B.J."/>
            <person name="Malanoski A.P."/>
            <person name="Wang Z."/>
            <person name="Hall R.J."/>
            <person name="Oh S.D."/>
            <person name="Heiner C."/>
            <person name="Lin B."/>
            <person name="Strycharz-Glaven S.M."/>
        </authorList>
    </citation>
    <scope>NUCLEOTIDE SEQUENCE [LARGE SCALE GENOMIC DNA]</scope>
    <source>
        <strain evidence="15">NRL1</strain>
    </source>
</reference>
<evidence type="ECO:0000256" key="12">
    <source>
        <dbReference type="ARBA" id="ARBA00048639"/>
    </source>
</evidence>
<evidence type="ECO:0000313" key="15">
    <source>
        <dbReference type="EMBL" id="ALP53376.1"/>
    </source>
</evidence>
<comment type="function">
    <text evidence="1 13">Catalyzes the conversion of dihydroorotate to orotate with quinone as electron acceptor.</text>
</comment>
<comment type="subunit">
    <text evidence="5 13">Monomer.</text>
</comment>
<dbReference type="GO" id="GO:0106430">
    <property type="term" value="F:dihydroorotate dehydrogenase (quinone) activity"/>
    <property type="evidence" value="ECO:0007669"/>
    <property type="project" value="UniProtKB-EC"/>
</dbReference>
<evidence type="ECO:0000256" key="3">
    <source>
        <dbReference type="ARBA" id="ARBA00005161"/>
    </source>
</evidence>
<dbReference type="Proteomes" id="UP000055136">
    <property type="component" value="Chromosome"/>
</dbReference>
<feature type="binding site" evidence="13">
    <location>
        <begin position="112"/>
        <end position="116"/>
    </location>
    <ligand>
        <name>substrate</name>
    </ligand>
</feature>
<keyword evidence="8 13" id="KW-0288">FMN</keyword>
<dbReference type="KEGG" id="tee:Tel_09545"/>
<dbReference type="NCBIfam" id="NF003645">
    <property type="entry name" value="PRK05286.1-2"/>
    <property type="match status" value="1"/>
</dbReference>
<gene>
    <name evidence="13" type="primary">pyrD</name>
    <name evidence="15" type="ORF">Tel_09545</name>
</gene>
<accession>A0A0S2TDZ8</accession>
<dbReference type="AlphaFoldDB" id="A0A0S2TDZ8"/>
<keyword evidence="9 13" id="KW-0665">Pyrimidine biosynthesis</keyword>
<feature type="binding site" evidence="13">
    <location>
        <position position="298"/>
    </location>
    <ligand>
        <name>FMN</name>
        <dbReference type="ChEBI" id="CHEBI:58210"/>
    </ligand>
</feature>
<dbReference type="Gene3D" id="3.20.20.70">
    <property type="entry name" value="Aldolase class I"/>
    <property type="match status" value="1"/>
</dbReference>
<keyword evidence="10 13" id="KW-0560">Oxidoreductase</keyword>
<feature type="binding site" evidence="13">
    <location>
        <begin position="247"/>
        <end position="248"/>
    </location>
    <ligand>
        <name>substrate</name>
    </ligand>
</feature>
<dbReference type="SUPFAM" id="SSF51395">
    <property type="entry name" value="FMN-linked oxidoreductases"/>
    <property type="match status" value="1"/>
</dbReference>
<dbReference type="PIRSF" id="PIRSF000164">
    <property type="entry name" value="DHO_oxidase"/>
    <property type="match status" value="1"/>
</dbReference>
<evidence type="ECO:0000256" key="13">
    <source>
        <dbReference type="HAMAP-Rule" id="MF_00225"/>
    </source>
</evidence>
<feature type="binding site" evidence="13">
    <location>
        <position position="87"/>
    </location>
    <ligand>
        <name>FMN</name>
        <dbReference type="ChEBI" id="CHEBI:58210"/>
    </ligand>
</feature>
<dbReference type="CDD" id="cd04738">
    <property type="entry name" value="DHOD_2_like"/>
    <property type="match status" value="1"/>
</dbReference>
<feature type="binding site" evidence="13">
    <location>
        <position position="246"/>
    </location>
    <ligand>
        <name>FMN</name>
        <dbReference type="ChEBI" id="CHEBI:58210"/>
    </ligand>
</feature>
<dbReference type="PANTHER" id="PTHR48109">
    <property type="entry name" value="DIHYDROOROTATE DEHYDROGENASE (QUINONE), MITOCHONDRIAL-RELATED"/>
    <property type="match status" value="1"/>
</dbReference>
<feature type="binding site" evidence="13">
    <location>
        <begin position="319"/>
        <end position="320"/>
    </location>
    <ligand>
        <name>FMN</name>
        <dbReference type="ChEBI" id="CHEBI:58210"/>
    </ligand>
</feature>
<feature type="binding site" evidence="13">
    <location>
        <position position="173"/>
    </location>
    <ligand>
        <name>substrate</name>
    </ligand>
</feature>
<dbReference type="EMBL" id="CP013099">
    <property type="protein sequence ID" value="ALP53376.1"/>
    <property type="molecule type" value="Genomic_DNA"/>
</dbReference>
<keyword evidence="16" id="KW-1185">Reference proteome</keyword>
<evidence type="ECO:0000256" key="10">
    <source>
        <dbReference type="ARBA" id="ARBA00023002"/>
    </source>
</evidence>
<comment type="catalytic activity">
    <reaction evidence="12 13">
        <text>(S)-dihydroorotate + a quinone = orotate + a quinol</text>
        <dbReference type="Rhea" id="RHEA:30187"/>
        <dbReference type="ChEBI" id="CHEBI:24646"/>
        <dbReference type="ChEBI" id="CHEBI:30839"/>
        <dbReference type="ChEBI" id="CHEBI:30864"/>
        <dbReference type="ChEBI" id="CHEBI:132124"/>
        <dbReference type="EC" id="1.3.5.2"/>
    </reaction>
</comment>